<keyword evidence="2" id="KW-0812">Transmembrane</keyword>
<dbReference type="EMBL" id="BAABJH010000006">
    <property type="protein sequence ID" value="GAA4898627.1"/>
    <property type="molecule type" value="Genomic_DNA"/>
</dbReference>
<dbReference type="Proteomes" id="UP001500433">
    <property type="component" value="Unassembled WGS sequence"/>
</dbReference>
<gene>
    <name evidence="3" type="ORF">GCM10023311_24540</name>
</gene>
<feature type="compositionally biased region" description="Gly residues" evidence="1">
    <location>
        <begin position="164"/>
        <end position="173"/>
    </location>
</feature>
<keyword evidence="2" id="KW-1133">Transmembrane helix</keyword>
<protein>
    <submittedName>
        <fullName evidence="3">Uncharacterized protein</fullName>
    </submittedName>
</protein>
<feature type="transmembrane region" description="Helical" evidence="2">
    <location>
        <begin position="6"/>
        <end position="22"/>
    </location>
</feature>
<name>A0ABP9FDF5_9FLAO</name>
<dbReference type="RefSeq" id="WP_345274447.1">
    <property type="nucleotide sequence ID" value="NZ_BAABJH010000006.1"/>
</dbReference>
<accession>A0ABP9FDF5</accession>
<evidence type="ECO:0000313" key="3">
    <source>
        <dbReference type="EMBL" id="GAA4898627.1"/>
    </source>
</evidence>
<feature type="compositionally biased region" description="Polar residues" evidence="1">
    <location>
        <begin position="139"/>
        <end position="150"/>
    </location>
</feature>
<evidence type="ECO:0000256" key="2">
    <source>
        <dbReference type="SAM" id="Phobius"/>
    </source>
</evidence>
<keyword evidence="2" id="KW-0472">Membrane</keyword>
<sequence length="173" mass="19021">MKKLIYIIFGFIIGAVLTYYFCPRPSDDIQAMETKIIKPKGVISVNDAIALNNNWTNERKKANDSAAKKFGRNKDNRSTWWSIDDIENYLAYAKHKSDSLGYTMTGIQIYLGVYGKNAGQKKKNLTTMFIAPTGDKSVSKGSMSPFNSTVRLGGNPPVPPLNNGSGGSGNFPQ</sequence>
<comment type="caution">
    <text evidence="3">The sequence shown here is derived from an EMBL/GenBank/DDBJ whole genome shotgun (WGS) entry which is preliminary data.</text>
</comment>
<reference evidence="4" key="1">
    <citation type="journal article" date="2019" name="Int. J. Syst. Evol. Microbiol.">
        <title>The Global Catalogue of Microorganisms (GCM) 10K type strain sequencing project: providing services to taxonomists for standard genome sequencing and annotation.</title>
        <authorList>
            <consortium name="The Broad Institute Genomics Platform"/>
            <consortium name="The Broad Institute Genome Sequencing Center for Infectious Disease"/>
            <person name="Wu L."/>
            <person name="Ma J."/>
        </authorList>
    </citation>
    <scope>NUCLEOTIDE SEQUENCE [LARGE SCALE GENOMIC DNA]</scope>
    <source>
        <strain evidence="4">JCM 18274</strain>
    </source>
</reference>
<evidence type="ECO:0000256" key="1">
    <source>
        <dbReference type="SAM" id="MobiDB-lite"/>
    </source>
</evidence>
<proteinExistence type="predicted"/>
<organism evidence="3 4">
    <name type="scientific">Flaviramulus aquimarinus</name>
    <dbReference type="NCBI Taxonomy" id="1170456"/>
    <lineage>
        <taxon>Bacteria</taxon>
        <taxon>Pseudomonadati</taxon>
        <taxon>Bacteroidota</taxon>
        <taxon>Flavobacteriia</taxon>
        <taxon>Flavobacteriales</taxon>
        <taxon>Flavobacteriaceae</taxon>
        <taxon>Flaviramulus</taxon>
    </lineage>
</organism>
<keyword evidence="4" id="KW-1185">Reference proteome</keyword>
<feature type="region of interest" description="Disordered" evidence="1">
    <location>
        <begin position="137"/>
        <end position="173"/>
    </location>
</feature>
<evidence type="ECO:0000313" key="4">
    <source>
        <dbReference type="Proteomes" id="UP001500433"/>
    </source>
</evidence>